<reference evidence="3" key="1">
    <citation type="submission" date="2025-08" db="UniProtKB">
        <authorList>
            <consortium name="RefSeq"/>
        </authorList>
    </citation>
    <scope>IDENTIFICATION</scope>
    <source>
        <tissue evidence="3">Liver</tissue>
    </source>
</reference>
<evidence type="ECO:0000256" key="1">
    <source>
        <dbReference type="ARBA" id="ARBA00006399"/>
    </source>
</evidence>
<dbReference type="RefSeq" id="XP_040598478.1">
    <property type="nucleotide sequence ID" value="XM_040742544.1"/>
</dbReference>
<protein>
    <submittedName>
        <fullName evidence="3">Protein TCL1B2-like</fullName>
    </submittedName>
</protein>
<dbReference type="Proteomes" id="UP000886700">
    <property type="component" value="Unplaced"/>
</dbReference>
<proteinExistence type="inferred from homology"/>
<gene>
    <name evidence="3" type="primary">LOC110339651</name>
</gene>
<organism evidence="2 3">
    <name type="scientific">Mesocricetus auratus</name>
    <name type="common">Golden hamster</name>
    <dbReference type="NCBI Taxonomy" id="10036"/>
    <lineage>
        <taxon>Eukaryota</taxon>
        <taxon>Metazoa</taxon>
        <taxon>Chordata</taxon>
        <taxon>Craniata</taxon>
        <taxon>Vertebrata</taxon>
        <taxon>Euteleostomi</taxon>
        <taxon>Mammalia</taxon>
        <taxon>Eutheria</taxon>
        <taxon>Euarchontoglires</taxon>
        <taxon>Glires</taxon>
        <taxon>Rodentia</taxon>
        <taxon>Myomorpha</taxon>
        <taxon>Muroidea</taxon>
        <taxon>Cricetidae</taxon>
        <taxon>Cricetinae</taxon>
        <taxon>Mesocricetus</taxon>
    </lineage>
</organism>
<dbReference type="Gene3D" id="2.40.15.10">
    <property type="entry name" value="TCL1/MTCP1"/>
    <property type="match status" value="1"/>
</dbReference>
<dbReference type="Pfam" id="PF01840">
    <property type="entry name" value="TCL1_MTCP1"/>
    <property type="match status" value="1"/>
</dbReference>
<comment type="similarity">
    <text evidence="1">Belongs to the TCL1 family.</text>
</comment>
<evidence type="ECO:0000313" key="2">
    <source>
        <dbReference type="Proteomes" id="UP000886700"/>
    </source>
</evidence>
<accession>A0ABM2X9Z8</accession>
<evidence type="ECO:0000313" key="3">
    <source>
        <dbReference type="RefSeq" id="XP_040598478.1"/>
    </source>
</evidence>
<sequence length="121" mass="13836">MAAGPFLIPVTLTREIPGYYKDENQRLWIVATLLFKTDHLADDMHRVSVTVRLCQVGECCAEFLSQFSSSLACLPSVWQKDSDFSYTDKDSRFWIKTAHYRTEGTLHLTLRMQTPLGDESS</sequence>
<dbReference type="PANTHER" id="PTHR14060:SF2">
    <property type="entry name" value="T-CELL LEUKEMIA_LYMPHOMA PROTEIN 1B"/>
    <property type="match status" value="1"/>
</dbReference>
<dbReference type="SUPFAM" id="SSF50904">
    <property type="entry name" value="Oncogene products"/>
    <property type="match status" value="1"/>
</dbReference>
<name>A0ABM2X9Z8_MESAU</name>
<dbReference type="InterPro" id="IPR004832">
    <property type="entry name" value="TCL1_MTCP1"/>
</dbReference>
<dbReference type="GeneID" id="110339651"/>
<dbReference type="InterPro" id="IPR036672">
    <property type="entry name" value="TCL1_MTCP1_sf"/>
</dbReference>
<dbReference type="PANTHER" id="PTHR14060">
    <property type="entry name" value="PROTEIN P13 MTCP-1"/>
    <property type="match status" value="1"/>
</dbReference>
<keyword evidence="2" id="KW-1185">Reference proteome</keyword>